<accession>A0ABW9KK06</accession>
<dbReference type="PANTHER" id="PTHR11999:SF70">
    <property type="entry name" value="MIP05841P"/>
    <property type="match status" value="1"/>
</dbReference>
<proteinExistence type="inferred from homology"/>
<evidence type="ECO:0000313" key="7">
    <source>
        <dbReference type="EMBL" id="MFN2976079.1"/>
    </source>
</evidence>
<keyword evidence="4 6" id="KW-0663">Pyridoxal phosphate</keyword>
<dbReference type="RefSeq" id="WP_263412430.1">
    <property type="nucleotide sequence ID" value="NZ_BAABBH010000001.1"/>
</dbReference>
<evidence type="ECO:0000256" key="4">
    <source>
        <dbReference type="ARBA" id="ARBA00022898"/>
    </source>
</evidence>
<reference evidence="7 8" key="1">
    <citation type="submission" date="2024-12" db="EMBL/GenBank/DDBJ databases">
        <authorList>
            <person name="Lee Y."/>
        </authorList>
    </citation>
    <scope>NUCLEOTIDE SEQUENCE [LARGE SCALE GENOMIC DNA]</scope>
    <source>
        <strain evidence="7 8">03SUJ4</strain>
    </source>
</reference>
<dbReference type="Proteomes" id="UP001634747">
    <property type="component" value="Unassembled WGS sequence"/>
</dbReference>
<comment type="caution">
    <text evidence="7">The sequence shown here is derived from an EMBL/GenBank/DDBJ whole genome shotgun (WGS) entry which is preliminary data.</text>
</comment>
<gene>
    <name evidence="7" type="ORF">ACK2TP_09915</name>
</gene>
<dbReference type="Pfam" id="PF00282">
    <property type="entry name" value="Pyridoxal_deC"/>
    <property type="match status" value="1"/>
</dbReference>
<protein>
    <submittedName>
        <fullName evidence="7">Pyridoxal phosphate-dependent decarboxylase family protein</fullName>
    </submittedName>
</protein>
<organism evidence="7 8">
    <name type="scientific">Terriglobus aquaticus</name>
    <dbReference type="NCBI Taxonomy" id="940139"/>
    <lineage>
        <taxon>Bacteria</taxon>
        <taxon>Pseudomonadati</taxon>
        <taxon>Acidobacteriota</taxon>
        <taxon>Terriglobia</taxon>
        <taxon>Terriglobales</taxon>
        <taxon>Acidobacteriaceae</taxon>
        <taxon>Terriglobus</taxon>
    </lineage>
</organism>
<dbReference type="PANTHER" id="PTHR11999">
    <property type="entry name" value="GROUP II PYRIDOXAL-5-PHOSPHATE DECARBOXYLASE"/>
    <property type="match status" value="1"/>
</dbReference>
<dbReference type="InterPro" id="IPR015424">
    <property type="entry name" value="PyrdxlP-dep_Trfase"/>
</dbReference>
<name>A0ABW9KK06_9BACT</name>
<evidence type="ECO:0000256" key="2">
    <source>
        <dbReference type="ARBA" id="ARBA00009533"/>
    </source>
</evidence>
<dbReference type="Gene3D" id="3.40.640.10">
    <property type="entry name" value="Type I PLP-dependent aspartate aminotransferase-like (Major domain)"/>
    <property type="match status" value="1"/>
</dbReference>
<dbReference type="Gene3D" id="3.90.1150.10">
    <property type="entry name" value="Aspartate Aminotransferase, domain 1"/>
    <property type="match status" value="1"/>
</dbReference>
<evidence type="ECO:0000313" key="8">
    <source>
        <dbReference type="Proteomes" id="UP001634747"/>
    </source>
</evidence>
<evidence type="ECO:0000256" key="3">
    <source>
        <dbReference type="ARBA" id="ARBA00022793"/>
    </source>
</evidence>
<dbReference type="SUPFAM" id="SSF53383">
    <property type="entry name" value="PLP-dependent transferases"/>
    <property type="match status" value="1"/>
</dbReference>
<keyword evidence="5 6" id="KW-0456">Lyase</keyword>
<keyword evidence="3" id="KW-0210">Decarboxylase</keyword>
<evidence type="ECO:0000256" key="5">
    <source>
        <dbReference type="ARBA" id="ARBA00023239"/>
    </source>
</evidence>
<keyword evidence="8" id="KW-1185">Reference proteome</keyword>
<comment type="similarity">
    <text evidence="2 6">Belongs to the group II decarboxylase family.</text>
</comment>
<comment type="cofactor">
    <cofactor evidence="1 6">
        <name>pyridoxal 5'-phosphate</name>
        <dbReference type="ChEBI" id="CHEBI:597326"/>
    </cofactor>
</comment>
<dbReference type="InterPro" id="IPR010977">
    <property type="entry name" value="Aromatic_deC"/>
</dbReference>
<sequence>MSSLLADPAQEVQLIRNADDRAANYLRQIGYRRVFPSDESLAGLAAFDEALPEHGKDPAEGLALLDEKGSPATVATNDPRYFGFVIGAALPAAAAAERLMLSWDQSASLFLGSPVAAKIEKVAANWILEVLDLPRESAVGFGTSATACTLACIAAARRSILARHGWNIDDEGLIGAPEVEVVLCETAHITVKKALRILGFGMKRVHIVPADAYGRLDPSKLPALNDRTILCLQAGEVNTGEFDDFQQIIPRAKAAGAWVHVDGAFGLWARASSYAHLTSGIEQADSWTTDGHKWLNTPYDCAMSICRDPNALAGAMNSDAVYSSASPYAQKNLTLEFSRRARGIPVWAALRSLGKTGVAEMVERHCLLARQIAEGLTEAGYTVLNRVVINQVLARAADDEETKAVVKAAQESGEAWFGASIWNGKAAFRISVSSWRTHELHAERLITLMRAIRRLEVRIRP</sequence>
<evidence type="ECO:0000256" key="6">
    <source>
        <dbReference type="RuleBase" id="RU000382"/>
    </source>
</evidence>
<dbReference type="InterPro" id="IPR015421">
    <property type="entry name" value="PyrdxlP-dep_Trfase_major"/>
</dbReference>
<dbReference type="InterPro" id="IPR015422">
    <property type="entry name" value="PyrdxlP-dep_Trfase_small"/>
</dbReference>
<dbReference type="EMBL" id="JBJYXY010000001">
    <property type="protein sequence ID" value="MFN2976079.1"/>
    <property type="molecule type" value="Genomic_DNA"/>
</dbReference>
<dbReference type="InterPro" id="IPR002129">
    <property type="entry name" value="PyrdxlP-dep_de-COase"/>
</dbReference>
<evidence type="ECO:0000256" key="1">
    <source>
        <dbReference type="ARBA" id="ARBA00001933"/>
    </source>
</evidence>